<dbReference type="AlphaFoldDB" id="B7KF82"/>
<organism evidence="3 4">
    <name type="scientific">Gloeothece citriformis (strain PCC 7424)</name>
    <name type="common">Cyanothece sp. (strain PCC 7424)</name>
    <dbReference type="NCBI Taxonomy" id="65393"/>
    <lineage>
        <taxon>Bacteria</taxon>
        <taxon>Bacillati</taxon>
        <taxon>Cyanobacteriota</taxon>
        <taxon>Cyanophyceae</taxon>
        <taxon>Oscillatoriophycideae</taxon>
        <taxon>Chroococcales</taxon>
        <taxon>Aphanothecaceae</taxon>
        <taxon>Gloeothece</taxon>
        <taxon>Gloeothece citriformis</taxon>
    </lineage>
</organism>
<reference evidence="4" key="1">
    <citation type="journal article" date="2011" name="MBio">
        <title>Novel metabolic attributes of the genus Cyanothece, comprising a group of unicellular nitrogen-fixing Cyanobacteria.</title>
        <authorList>
            <person name="Bandyopadhyay A."/>
            <person name="Elvitigala T."/>
            <person name="Welsh E."/>
            <person name="Stockel J."/>
            <person name="Liberton M."/>
            <person name="Min H."/>
            <person name="Sherman L.A."/>
            <person name="Pakrasi H.B."/>
        </authorList>
    </citation>
    <scope>NUCLEOTIDE SEQUENCE [LARGE SCALE GENOMIC DNA]</scope>
    <source>
        <strain evidence="4">PCC 7424</strain>
    </source>
</reference>
<proteinExistence type="predicted"/>
<evidence type="ECO:0000256" key="1">
    <source>
        <dbReference type="SAM" id="MobiDB-lite"/>
    </source>
</evidence>
<evidence type="ECO:0000313" key="4">
    <source>
        <dbReference type="Proteomes" id="UP000002384"/>
    </source>
</evidence>
<accession>B7KF82</accession>
<keyword evidence="4" id="KW-1185">Reference proteome</keyword>
<protein>
    <recommendedName>
        <fullName evidence="2">Putative restriction endonuclease domain-containing protein</fullName>
    </recommendedName>
</protein>
<dbReference type="PANTHER" id="PTHR33352">
    <property type="entry name" value="SLR1095 PROTEIN"/>
    <property type="match status" value="1"/>
</dbReference>
<name>B7KF82_GLOC7</name>
<evidence type="ECO:0000313" key="3">
    <source>
        <dbReference type="EMBL" id="ACK71798.1"/>
    </source>
</evidence>
<dbReference type="InterPro" id="IPR008538">
    <property type="entry name" value="Uma2"/>
</dbReference>
<dbReference type="OrthoDB" id="530164at2"/>
<dbReference type="HOGENOM" id="CLU_075279_2_0_3"/>
<feature type="region of interest" description="Disordered" evidence="1">
    <location>
        <begin position="1"/>
        <end position="20"/>
    </location>
</feature>
<dbReference type="SUPFAM" id="SSF52980">
    <property type="entry name" value="Restriction endonuclease-like"/>
    <property type="match status" value="1"/>
</dbReference>
<evidence type="ECO:0000259" key="2">
    <source>
        <dbReference type="Pfam" id="PF05685"/>
    </source>
</evidence>
<dbReference type="Proteomes" id="UP000002384">
    <property type="component" value="Chromosome"/>
</dbReference>
<dbReference type="RefSeq" id="WP_015955393.1">
    <property type="nucleotide sequence ID" value="NC_011729.1"/>
</dbReference>
<dbReference type="InterPro" id="IPR012296">
    <property type="entry name" value="Nuclease_put_TT1808"/>
</dbReference>
<dbReference type="STRING" id="65393.PCC7424_3403"/>
<gene>
    <name evidence="3" type="ordered locus">PCC7424_3403</name>
</gene>
<dbReference type="PANTHER" id="PTHR33352:SF3">
    <property type="entry name" value="SLR1612 PROTEIN"/>
    <property type="match status" value="1"/>
</dbReference>
<sequence>MSQAVTPPQNPSLEPEQEGDEFEFIEPDISDLIIEDDTPVDSWLSEKQQRLLTASAYSSLQREIPFVALANVGLFYAFKQPPLVPDVMLSLGVSVPEDWSQKKNRSYFAWNMGKLPDVAIEIVSNRVGNELGSKLEDYAKARVAYYVIFDPLRCLKGDILYVYELQGLSYHLLDNYWMEDVQLGLTLWQGLFEGTEYNWLRWCDREGNLLLTGDEKAEQERQRAEQERQRAEQERQRAERLAQLLREQGIDPDEIP</sequence>
<dbReference type="eggNOG" id="COG4636">
    <property type="taxonomic scope" value="Bacteria"/>
</dbReference>
<dbReference type="InterPro" id="IPR011335">
    <property type="entry name" value="Restrct_endonuc-II-like"/>
</dbReference>
<dbReference type="CDD" id="cd06260">
    <property type="entry name" value="DUF820-like"/>
    <property type="match status" value="1"/>
</dbReference>
<feature type="region of interest" description="Disordered" evidence="1">
    <location>
        <begin position="214"/>
        <end position="235"/>
    </location>
</feature>
<dbReference type="Pfam" id="PF05685">
    <property type="entry name" value="Uma2"/>
    <property type="match status" value="1"/>
</dbReference>
<dbReference type="KEGG" id="cyc:PCC7424_3403"/>
<dbReference type="EMBL" id="CP001291">
    <property type="protein sequence ID" value="ACK71798.1"/>
    <property type="molecule type" value="Genomic_DNA"/>
</dbReference>
<feature type="domain" description="Putative restriction endonuclease" evidence="2">
    <location>
        <begin position="38"/>
        <end position="166"/>
    </location>
</feature>
<dbReference type="Gene3D" id="3.90.1570.10">
    <property type="entry name" value="tt1808, chain A"/>
    <property type="match status" value="1"/>
</dbReference>